<dbReference type="Pfam" id="PF01446">
    <property type="entry name" value="Rep_1"/>
    <property type="match status" value="1"/>
</dbReference>
<comment type="similarity">
    <text evidence="1">Belongs to the Gram-positive plasmids replication protein type 1 family.</text>
</comment>
<dbReference type="GO" id="GO:0003677">
    <property type="term" value="F:DNA binding"/>
    <property type="evidence" value="ECO:0007669"/>
    <property type="project" value="InterPro"/>
</dbReference>
<dbReference type="AlphaFoldDB" id="A0A4T2GWK2"/>
<reference evidence="3 4" key="1">
    <citation type="submission" date="2019-04" db="EMBL/GenBank/DDBJ databases">
        <title>Genome analysis of Streptococcus suis strain WUSS286.</title>
        <authorList>
            <person name="Chen H."/>
            <person name="Gao X."/>
            <person name="Wu Z."/>
        </authorList>
    </citation>
    <scope>NUCLEOTIDE SEQUENCE [LARGE SCALE GENOMIC DNA]</scope>
    <source>
        <strain evidence="3 4">WUSS286</strain>
    </source>
</reference>
<proteinExistence type="inferred from homology"/>
<dbReference type="Pfam" id="PF14205">
    <property type="entry name" value="Cys_rich_KTR"/>
    <property type="match status" value="1"/>
</dbReference>
<dbReference type="InterPro" id="IPR000989">
    <property type="entry name" value="Rep"/>
</dbReference>
<dbReference type="GO" id="GO:0006260">
    <property type="term" value="P:DNA replication"/>
    <property type="evidence" value="ECO:0007669"/>
    <property type="project" value="UniProtKB-KW"/>
</dbReference>
<name>A0A4T2GWK2_STRSU</name>
<evidence type="ECO:0000313" key="3">
    <source>
        <dbReference type="EMBL" id="TII03763.1"/>
    </source>
</evidence>
<dbReference type="Proteomes" id="UP000306426">
    <property type="component" value="Unassembled WGS sequence"/>
</dbReference>
<organism evidence="3 4">
    <name type="scientific">Streptococcus suis</name>
    <dbReference type="NCBI Taxonomy" id="1307"/>
    <lineage>
        <taxon>Bacteria</taxon>
        <taxon>Bacillati</taxon>
        <taxon>Bacillota</taxon>
        <taxon>Bacilli</taxon>
        <taxon>Lactobacillales</taxon>
        <taxon>Streptococcaceae</taxon>
        <taxon>Streptococcus</taxon>
    </lineage>
</organism>
<comment type="caution">
    <text evidence="3">The sequence shown here is derived from an EMBL/GenBank/DDBJ whole genome shotgun (WGS) entry which is preliminary data.</text>
</comment>
<keyword evidence="2" id="KW-0235">DNA replication</keyword>
<protein>
    <submittedName>
        <fullName evidence="3">Uncharacterized protein</fullName>
    </submittedName>
</protein>
<gene>
    <name evidence="3" type="ORF">E8L09_05385</name>
</gene>
<dbReference type="EMBL" id="SSXK01000013">
    <property type="protein sequence ID" value="TII03763.1"/>
    <property type="molecule type" value="Genomic_DNA"/>
</dbReference>
<evidence type="ECO:0000313" key="4">
    <source>
        <dbReference type="Proteomes" id="UP000306426"/>
    </source>
</evidence>
<dbReference type="InterPro" id="IPR025957">
    <property type="entry name" value="Cys_rich_KTR"/>
</dbReference>
<evidence type="ECO:0000256" key="1">
    <source>
        <dbReference type="ARBA" id="ARBA00008909"/>
    </source>
</evidence>
<sequence length="121" mass="14323">MKHGIQSQKVVAEVIKQKPTVRWLFLTLTVKNVYDGEELNKSLSDMAQGFRRMMQYKKINKNYKWILCPVCGNKTRLKIREDTELKKFPLYCPKCRQENLIEIKQFKVTVITEPDAKTQSR</sequence>
<evidence type="ECO:0000256" key="2">
    <source>
        <dbReference type="ARBA" id="ARBA00022705"/>
    </source>
</evidence>
<accession>A0A4T2GWK2</accession>